<proteinExistence type="predicted"/>
<evidence type="ECO:0008006" key="3">
    <source>
        <dbReference type="Google" id="ProtNLM"/>
    </source>
</evidence>
<gene>
    <name evidence="1" type="ORF">PCOR1329_LOCUS8728</name>
</gene>
<evidence type="ECO:0000313" key="1">
    <source>
        <dbReference type="EMBL" id="CAK0800626.1"/>
    </source>
</evidence>
<evidence type="ECO:0000313" key="2">
    <source>
        <dbReference type="Proteomes" id="UP001189429"/>
    </source>
</evidence>
<accession>A0ABN9Q580</accession>
<protein>
    <recommendedName>
        <fullName evidence="3">Altered inheritance of mitochondria protein 24, mitochondrial</fullName>
    </recommendedName>
</protein>
<keyword evidence="2" id="KW-1185">Reference proteome</keyword>
<name>A0ABN9Q580_9DINO</name>
<organism evidence="1 2">
    <name type="scientific">Prorocentrum cordatum</name>
    <dbReference type="NCBI Taxonomy" id="2364126"/>
    <lineage>
        <taxon>Eukaryota</taxon>
        <taxon>Sar</taxon>
        <taxon>Alveolata</taxon>
        <taxon>Dinophyceae</taxon>
        <taxon>Prorocentrales</taxon>
        <taxon>Prorocentraceae</taxon>
        <taxon>Prorocentrum</taxon>
    </lineage>
</organism>
<comment type="caution">
    <text evidence="1">The sequence shown here is derived from an EMBL/GenBank/DDBJ whole genome shotgun (WGS) entry which is preliminary data.</text>
</comment>
<dbReference type="Proteomes" id="UP001189429">
    <property type="component" value="Unassembled WGS sequence"/>
</dbReference>
<sequence>MEPIVASCTYVCGTSRRDEIDFEPFVRSQAPGFDIPEAAEGPYDLPNGPSCVDGVLAYDAALDQPVHGVPLREGQLWLLSADEELEAKVNVSLYINGFCFEYRGRDQSFSLSPFALVRTCKFQSAGADGADLSCHACFKVSLFTHGVCFYRISASAEAAHMKTQKMSAPAGSLTSHARYVW</sequence>
<dbReference type="EMBL" id="CAUYUJ010002403">
    <property type="protein sequence ID" value="CAK0800626.1"/>
    <property type="molecule type" value="Genomic_DNA"/>
</dbReference>
<reference evidence="1" key="1">
    <citation type="submission" date="2023-10" db="EMBL/GenBank/DDBJ databases">
        <authorList>
            <person name="Chen Y."/>
            <person name="Shah S."/>
            <person name="Dougan E. K."/>
            <person name="Thang M."/>
            <person name="Chan C."/>
        </authorList>
    </citation>
    <scope>NUCLEOTIDE SEQUENCE [LARGE SCALE GENOMIC DNA]</scope>
</reference>